<proteinExistence type="predicted"/>
<evidence type="ECO:0000313" key="1">
    <source>
        <dbReference type="EMBL" id="MED6205528.1"/>
    </source>
</evidence>
<dbReference type="EMBL" id="JASCZI010241711">
    <property type="protein sequence ID" value="MED6205528.1"/>
    <property type="molecule type" value="Genomic_DNA"/>
</dbReference>
<comment type="caution">
    <text evidence="1">The sequence shown here is derived from an EMBL/GenBank/DDBJ whole genome shotgun (WGS) entry which is preliminary data.</text>
</comment>
<accession>A0ABU6Y8K2</accession>
<dbReference type="Proteomes" id="UP001341840">
    <property type="component" value="Unassembled WGS sequence"/>
</dbReference>
<gene>
    <name evidence="1" type="ORF">PIB30_018516</name>
</gene>
<organism evidence="1 2">
    <name type="scientific">Stylosanthes scabra</name>
    <dbReference type="NCBI Taxonomy" id="79078"/>
    <lineage>
        <taxon>Eukaryota</taxon>
        <taxon>Viridiplantae</taxon>
        <taxon>Streptophyta</taxon>
        <taxon>Embryophyta</taxon>
        <taxon>Tracheophyta</taxon>
        <taxon>Spermatophyta</taxon>
        <taxon>Magnoliopsida</taxon>
        <taxon>eudicotyledons</taxon>
        <taxon>Gunneridae</taxon>
        <taxon>Pentapetalae</taxon>
        <taxon>rosids</taxon>
        <taxon>fabids</taxon>
        <taxon>Fabales</taxon>
        <taxon>Fabaceae</taxon>
        <taxon>Papilionoideae</taxon>
        <taxon>50 kb inversion clade</taxon>
        <taxon>dalbergioids sensu lato</taxon>
        <taxon>Dalbergieae</taxon>
        <taxon>Pterocarpus clade</taxon>
        <taxon>Stylosanthes</taxon>
    </lineage>
</organism>
<keyword evidence="2" id="KW-1185">Reference proteome</keyword>
<name>A0ABU6Y8K2_9FABA</name>
<sequence>MAGPLDLLQSWIFWQFPLLRPPTFNDNEWPLASRWSRFLPSSDEKDPRLQRLRRQLDLMLFSEFVCLPYRMLEVEAVLD</sequence>
<evidence type="ECO:0000313" key="2">
    <source>
        <dbReference type="Proteomes" id="UP001341840"/>
    </source>
</evidence>
<protein>
    <submittedName>
        <fullName evidence="1">Uncharacterized protein</fullName>
    </submittedName>
</protein>
<reference evidence="1 2" key="1">
    <citation type="journal article" date="2023" name="Plants (Basel)">
        <title>Bridging the Gap: Combining Genomics and Transcriptomics Approaches to Understand Stylosanthes scabra, an Orphan Legume from the Brazilian Caatinga.</title>
        <authorList>
            <person name="Ferreira-Neto J.R.C."/>
            <person name="da Silva M.D."/>
            <person name="Binneck E."/>
            <person name="de Melo N.F."/>
            <person name="da Silva R.H."/>
            <person name="de Melo A.L.T.M."/>
            <person name="Pandolfi V."/>
            <person name="Bustamante F.O."/>
            <person name="Brasileiro-Vidal A.C."/>
            <person name="Benko-Iseppon A.M."/>
        </authorList>
    </citation>
    <scope>NUCLEOTIDE SEQUENCE [LARGE SCALE GENOMIC DNA]</scope>
    <source>
        <tissue evidence="1">Leaves</tissue>
    </source>
</reference>